<comment type="caution">
    <text evidence="1">The sequence shown here is derived from an EMBL/GenBank/DDBJ whole genome shotgun (WGS) entry which is preliminary data.</text>
</comment>
<gene>
    <name evidence="1" type="ORF">PsYK624_063560</name>
</gene>
<proteinExistence type="predicted"/>
<keyword evidence="2" id="KW-1185">Reference proteome</keyword>
<evidence type="ECO:0000313" key="1">
    <source>
        <dbReference type="EMBL" id="GJE90228.1"/>
    </source>
</evidence>
<accession>A0A9P3G6L4</accession>
<dbReference type="AlphaFoldDB" id="A0A9P3G6L4"/>
<organism evidence="1 2">
    <name type="scientific">Phanerochaete sordida</name>
    <dbReference type="NCBI Taxonomy" id="48140"/>
    <lineage>
        <taxon>Eukaryota</taxon>
        <taxon>Fungi</taxon>
        <taxon>Dikarya</taxon>
        <taxon>Basidiomycota</taxon>
        <taxon>Agaricomycotina</taxon>
        <taxon>Agaricomycetes</taxon>
        <taxon>Polyporales</taxon>
        <taxon>Phanerochaetaceae</taxon>
        <taxon>Phanerochaete</taxon>
    </lineage>
</organism>
<protein>
    <submittedName>
        <fullName evidence="1">Uncharacterized protein</fullName>
    </submittedName>
</protein>
<dbReference type="Proteomes" id="UP000703269">
    <property type="component" value="Unassembled WGS sequence"/>
</dbReference>
<name>A0A9P3G6L4_9APHY</name>
<dbReference type="EMBL" id="BPQB01000015">
    <property type="protein sequence ID" value="GJE90228.1"/>
    <property type="molecule type" value="Genomic_DNA"/>
</dbReference>
<evidence type="ECO:0000313" key="2">
    <source>
        <dbReference type="Proteomes" id="UP000703269"/>
    </source>
</evidence>
<reference evidence="1 2" key="1">
    <citation type="submission" date="2021-08" db="EMBL/GenBank/DDBJ databases">
        <title>Draft Genome Sequence of Phanerochaete sordida strain YK-624.</title>
        <authorList>
            <person name="Mori T."/>
            <person name="Dohra H."/>
            <person name="Suzuki T."/>
            <person name="Kawagishi H."/>
            <person name="Hirai H."/>
        </authorList>
    </citation>
    <scope>NUCLEOTIDE SEQUENCE [LARGE SCALE GENOMIC DNA]</scope>
    <source>
        <strain evidence="1 2">YK-624</strain>
    </source>
</reference>
<sequence>MSNVRIGWQTERPPTKLLCRDQFELRWGKDISASTVATVVAQLHDNTALRLTDSQRVALYDLQGYILGRTPADGLGPLFPGRAGQVPEPSDPAPHELWPDIISVALLDFGVGAPPPDTRAWRVYSKDHTTLVRKKYSREPGGTHVWVDTHRAVRYCPHVVRTSNKVFPGDVLDQANLVLDYLSAGVHTSKVGGCSDLGVCGAVLEHVRTVAWAALLEGTKAGDPKV</sequence>